<protein>
    <submittedName>
        <fullName evidence="4">DUF2807 domain-containing protein</fullName>
    </submittedName>
</protein>
<proteinExistence type="predicted"/>
<evidence type="ECO:0000313" key="5">
    <source>
        <dbReference type="Proteomes" id="UP000573499"/>
    </source>
</evidence>
<reference evidence="4 5" key="1">
    <citation type="submission" date="2020-07" db="EMBL/GenBank/DDBJ databases">
        <title>Novel species isolated from subtropical streams in China.</title>
        <authorList>
            <person name="Lu H."/>
        </authorList>
    </citation>
    <scope>NUCLEOTIDE SEQUENCE [LARGE SCALE GENOMIC DNA]</scope>
    <source>
        <strain evidence="4 5">LX47W</strain>
    </source>
</reference>
<sequence>MKRILRAALLATALCSGAHTALAAEVASEQRAVDARTVNINLDGVINLHVKQGPAALTIYGDPRYLPKVVVEQHGDSLHIGTELRGVRIGKTELRAELTLPNLHELVSSGVGAAEITGFSGDTLRLALDGAGAVNAKSQYRNVTVKLGGAGSINLDAGSSDNMDLNLRGAGSMHVHGQAKKLHASLSGVGSLDARQLEANSVDVSLTGLGSARVFAKDSANMNLTGLGSATVYGNPANRQASARGMGSLHWE</sequence>
<accession>A0A7W2F5Y5</accession>
<keyword evidence="2" id="KW-0732">Signal</keyword>
<dbReference type="Proteomes" id="UP000573499">
    <property type="component" value="Unassembled WGS sequence"/>
</dbReference>
<dbReference type="Pfam" id="PF10988">
    <property type="entry name" value="DUF2807"/>
    <property type="match status" value="1"/>
</dbReference>
<evidence type="ECO:0000256" key="2">
    <source>
        <dbReference type="SAM" id="SignalP"/>
    </source>
</evidence>
<dbReference type="RefSeq" id="WP_182151496.1">
    <property type="nucleotide sequence ID" value="NZ_JACEZU010000001.1"/>
</dbReference>
<dbReference type="Gene3D" id="2.160.20.120">
    <property type="match status" value="1"/>
</dbReference>
<dbReference type="AlphaFoldDB" id="A0A7W2F5Y5"/>
<evidence type="ECO:0000259" key="3">
    <source>
        <dbReference type="Pfam" id="PF10988"/>
    </source>
</evidence>
<dbReference type="InterPro" id="IPR021255">
    <property type="entry name" value="DUF2807"/>
</dbReference>
<evidence type="ECO:0000313" key="4">
    <source>
        <dbReference type="EMBL" id="MBA5685733.1"/>
    </source>
</evidence>
<dbReference type="EMBL" id="JACEZU010000001">
    <property type="protein sequence ID" value="MBA5685733.1"/>
    <property type="molecule type" value="Genomic_DNA"/>
</dbReference>
<gene>
    <name evidence="4" type="ORF">H3H39_01540</name>
</gene>
<organism evidence="4 5">
    <name type="scientific">Rugamonas apoptosis</name>
    <dbReference type="NCBI Taxonomy" id="2758570"/>
    <lineage>
        <taxon>Bacteria</taxon>
        <taxon>Pseudomonadati</taxon>
        <taxon>Pseudomonadota</taxon>
        <taxon>Betaproteobacteria</taxon>
        <taxon>Burkholderiales</taxon>
        <taxon>Oxalobacteraceae</taxon>
        <taxon>Telluria group</taxon>
        <taxon>Rugamonas</taxon>
    </lineage>
</organism>
<evidence type="ECO:0000256" key="1">
    <source>
        <dbReference type="SAM" id="MobiDB-lite"/>
    </source>
</evidence>
<feature type="chain" id="PRO_5031117298" evidence="2">
    <location>
        <begin position="24"/>
        <end position="252"/>
    </location>
</feature>
<feature type="domain" description="Putative auto-transporter adhesin head GIN" evidence="3">
    <location>
        <begin position="40"/>
        <end position="236"/>
    </location>
</feature>
<feature type="region of interest" description="Disordered" evidence="1">
    <location>
        <begin position="229"/>
        <end position="252"/>
    </location>
</feature>
<keyword evidence="5" id="KW-1185">Reference proteome</keyword>
<name>A0A7W2F5Y5_9BURK</name>
<comment type="caution">
    <text evidence="4">The sequence shown here is derived from an EMBL/GenBank/DDBJ whole genome shotgun (WGS) entry which is preliminary data.</text>
</comment>
<feature type="signal peptide" evidence="2">
    <location>
        <begin position="1"/>
        <end position="23"/>
    </location>
</feature>